<feature type="modified residue" description="4-aspartylphosphate" evidence="6">
    <location>
        <position position="500"/>
    </location>
</feature>
<evidence type="ECO:0000259" key="11">
    <source>
        <dbReference type="PROSITE" id="PS50894"/>
    </source>
</evidence>
<dbReference type="InterPro" id="IPR000700">
    <property type="entry name" value="PAS-assoc_C"/>
</dbReference>
<dbReference type="CDD" id="cd16922">
    <property type="entry name" value="HATPase_EvgS-ArcB-TorS-like"/>
    <property type="match status" value="1"/>
</dbReference>
<dbReference type="SUPFAM" id="SSF47226">
    <property type="entry name" value="Histidine-containing phosphotransfer domain, HPT domain"/>
    <property type="match status" value="1"/>
</dbReference>
<dbReference type="EMBL" id="JBHSAB010000006">
    <property type="protein sequence ID" value="MFC3908563.1"/>
    <property type="molecule type" value="Genomic_DNA"/>
</dbReference>
<dbReference type="PANTHER" id="PTHR45339">
    <property type="entry name" value="HYBRID SIGNAL TRANSDUCTION HISTIDINE KINASE J"/>
    <property type="match status" value="1"/>
</dbReference>
<dbReference type="Gene3D" id="3.40.50.2300">
    <property type="match status" value="1"/>
</dbReference>
<comment type="catalytic activity">
    <reaction evidence="1">
        <text>ATP + protein L-histidine = ADP + protein N-phospho-L-histidine.</text>
        <dbReference type="EC" id="2.7.13.3"/>
    </reaction>
</comment>
<dbReference type="SMART" id="SM00073">
    <property type="entry name" value="HPT"/>
    <property type="match status" value="1"/>
</dbReference>
<evidence type="ECO:0000313" key="12">
    <source>
        <dbReference type="EMBL" id="MFC3908563.1"/>
    </source>
</evidence>
<dbReference type="EC" id="2.7.13.3" evidence="2"/>
<reference evidence="13" key="1">
    <citation type="journal article" date="2019" name="Int. J. Syst. Evol. Microbiol.">
        <title>The Global Catalogue of Microorganisms (GCM) 10K type strain sequencing project: providing services to taxonomists for standard genome sequencing and annotation.</title>
        <authorList>
            <consortium name="The Broad Institute Genomics Platform"/>
            <consortium name="The Broad Institute Genome Sequencing Center for Infectious Disease"/>
            <person name="Wu L."/>
            <person name="Ma J."/>
        </authorList>
    </citation>
    <scope>NUCLEOTIDE SEQUENCE [LARGE SCALE GENOMIC DNA]</scope>
    <source>
        <strain evidence="13">CCUG 59858</strain>
    </source>
</reference>
<dbReference type="InterPro" id="IPR036641">
    <property type="entry name" value="HPT_dom_sf"/>
</dbReference>
<feature type="domain" description="Response regulatory" evidence="9">
    <location>
        <begin position="450"/>
        <end position="567"/>
    </location>
</feature>
<dbReference type="NCBIfam" id="TIGR00229">
    <property type="entry name" value="sensory_box"/>
    <property type="match status" value="1"/>
</dbReference>
<sequence length="694" mass="76983">MKQKKALPPLEAISTSPDIRHLNVQAQDRLIADIIYYYETIIGCMPGNVYWLDREGKTVGCNQNVLDMFGMQSIAEFRGLNFEEMGKIGNWSEEAIQSFKTDSLAVMESGIAKLNIEEPPIPHQDGRVIYFLTHRVPILDQQKQVTGLVGISIDITERKQMENALREALQKAEDANHAKSEFLENMRHDIRTPLTGITGLTEIIRDEIKDPALQTHLDALSESSQALLDLLNEILELVKLSSGESAITVTKFNLENRLKSIIELNRAKAAEKQLALNFDYDPALGKFLIGDDRRIHRLTLELITNAIVFTATGHVTLSATLAKQTNRDIVLKLAVSDTGIGIPAEKQEVIFQRFKRLTPSYKGTYQGAGLGLSIVKQFIDELDGELYINSEVNHGTTFTCLIPLKKPLLDTDEGAKADLPMPAPAAQKPLVKTSELIDEIKLVSHDDTYQVLLVEDNTIAAIAAKAVLVKNHCAVTLAVTGEEALALARTNPNFDLILMDIGLPDSSGDEIAIQIRRDTAHKTTPIIALTAHVGEENTERYHNAGMNMVLSKPFNQNKADTLIAAYLTIKKSTAQTATTIIDEEFALKQLQGDKHLLQDMFSLFLSTLPEERQLISNAYMAKDWTLVKALVHKMKSSASYCGAQSLVDACKNMEAAIKNNETEIYETCYQAFENELNQATQAITTLVQQKISNL</sequence>
<feature type="domain" description="HPt" evidence="11">
    <location>
        <begin position="593"/>
        <end position="690"/>
    </location>
</feature>
<dbReference type="InterPro" id="IPR011006">
    <property type="entry name" value="CheY-like_superfamily"/>
</dbReference>
<dbReference type="Gene3D" id="3.30.450.20">
    <property type="entry name" value="PAS domain"/>
    <property type="match status" value="1"/>
</dbReference>
<dbReference type="InterPro" id="IPR003661">
    <property type="entry name" value="HisK_dim/P_dom"/>
</dbReference>
<dbReference type="SUPFAM" id="SSF55785">
    <property type="entry name" value="PYP-like sensor domain (PAS domain)"/>
    <property type="match status" value="1"/>
</dbReference>
<evidence type="ECO:0000256" key="6">
    <source>
        <dbReference type="PROSITE-ProRule" id="PRU00169"/>
    </source>
</evidence>
<dbReference type="Proteomes" id="UP001595758">
    <property type="component" value="Unassembled WGS sequence"/>
</dbReference>
<dbReference type="InterPro" id="IPR001789">
    <property type="entry name" value="Sig_transdc_resp-reg_receiver"/>
</dbReference>
<feature type="coiled-coil region" evidence="7">
    <location>
        <begin position="158"/>
        <end position="185"/>
    </location>
</feature>
<keyword evidence="7" id="KW-0175">Coiled coil</keyword>
<dbReference type="RefSeq" id="WP_382341964.1">
    <property type="nucleotide sequence ID" value="NZ_JBHSAB010000006.1"/>
</dbReference>
<dbReference type="Pfam" id="PF00512">
    <property type="entry name" value="HisKA"/>
    <property type="match status" value="1"/>
</dbReference>
<dbReference type="SUPFAM" id="SSF52172">
    <property type="entry name" value="CheY-like"/>
    <property type="match status" value="1"/>
</dbReference>
<dbReference type="InterPro" id="IPR000014">
    <property type="entry name" value="PAS"/>
</dbReference>
<dbReference type="InterPro" id="IPR036097">
    <property type="entry name" value="HisK_dim/P_sf"/>
</dbReference>
<dbReference type="Gene3D" id="1.10.287.130">
    <property type="match status" value="1"/>
</dbReference>
<dbReference type="Pfam" id="PF02518">
    <property type="entry name" value="HATPase_c"/>
    <property type="match status" value="1"/>
</dbReference>
<dbReference type="PANTHER" id="PTHR45339:SF5">
    <property type="entry name" value="HISTIDINE KINASE"/>
    <property type="match status" value="1"/>
</dbReference>
<dbReference type="SUPFAM" id="SSF47384">
    <property type="entry name" value="Homodimeric domain of signal transducing histidine kinase"/>
    <property type="match status" value="1"/>
</dbReference>
<name>A0ABV8CE21_9GAMM</name>
<dbReference type="SMART" id="SM00086">
    <property type="entry name" value="PAC"/>
    <property type="match status" value="1"/>
</dbReference>
<dbReference type="GO" id="GO:0005524">
    <property type="term" value="F:ATP binding"/>
    <property type="evidence" value="ECO:0007669"/>
    <property type="project" value="UniProtKB-KW"/>
</dbReference>
<dbReference type="SMART" id="SM00387">
    <property type="entry name" value="HATPase_c"/>
    <property type="match status" value="1"/>
</dbReference>
<dbReference type="SUPFAM" id="SSF55874">
    <property type="entry name" value="ATPase domain of HSP90 chaperone/DNA topoisomerase II/histidine kinase"/>
    <property type="match status" value="1"/>
</dbReference>
<dbReference type="InterPro" id="IPR005467">
    <property type="entry name" value="His_kinase_dom"/>
</dbReference>
<protein>
    <recommendedName>
        <fullName evidence="2">histidine kinase</fullName>
        <ecNumber evidence="2">2.7.13.3</ecNumber>
    </recommendedName>
</protein>
<keyword evidence="3 6" id="KW-0597">Phosphoprotein</keyword>
<dbReference type="InterPro" id="IPR001610">
    <property type="entry name" value="PAC"/>
</dbReference>
<dbReference type="CDD" id="cd00082">
    <property type="entry name" value="HisKA"/>
    <property type="match status" value="1"/>
</dbReference>
<dbReference type="PROSITE" id="PS50894">
    <property type="entry name" value="HPT"/>
    <property type="match status" value="1"/>
</dbReference>
<evidence type="ECO:0000256" key="4">
    <source>
        <dbReference type="ARBA" id="ARBA00023012"/>
    </source>
</evidence>
<keyword evidence="4" id="KW-0902">Two-component regulatory system</keyword>
<evidence type="ECO:0000256" key="5">
    <source>
        <dbReference type="PROSITE-ProRule" id="PRU00110"/>
    </source>
</evidence>
<dbReference type="Pfam" id="PF01627">
    <property type="entry name" value="Hpt"/>
    <property type="match status" value="1"/>
</dbReference>
<evidence type="ECO:0000313" key="13">
    <source>
        <dbReference type="Proteomes" id="UP001595758"/>
    </source>
</evidence>
<evidence type="ECO:0000259" key="8">
    <source>
        <dbReference type="PROSITE" id="PS50109"/>
    </source>
</evidence>
<feature type="domain" description="Histidine kinase" evidence="8">
    <location>
        <begin position="185"/>
        <end position="406"/>
    </location>
</feature>
<evidence type="ECO:0000256" key="2">
    <source>
        <dbReference type="ARBA" id="ARBA00012438"/>
    </source>
</evidence>
<feature type="modified residue" description="Phosphohistidine" evidence="5">
    <location>
        <position position="632"/>
    </location>
</feature>
<keyword evidence="12" id="KW-0547">Nucleotide-binding</keyword>
<feature type="coiled-coil region" evidence="7">
    <location>
        <begin position="643"/>
        <end position="689"/>
    </location>
</feature>
<feature type="domain" description="PAC" evidence="10">
    <location>
        <begin position="115"/>
        <end position="167"/>
    </location>
</feature>
<dbReference type="SMART" id="SM00448">
    <property type="entry name" value="REC"/>
    <property type="match status" value="1"/>
</dbReference>
<dbReference type="InterPro" id="IPR003594">
    <property type="entry name" value="HATPase_dom"/>
</dbReference>
<dbReference type="InterPro" id="IPR008207">
    <property type="entry name" value="Sig_transdc_His_kin_Hpt_dom"/>
</dbReference>
<dbReference type="Pfam" id="PF08448">
    <property type="entry name" value="PAS_4"/>
    <property type="match status" value="1"/>
</dbReference>
<dbReference type="InterPro" id="IPR004358">
    <property type="entry name" value="Sig_transdc_His_kin-like_C"/>
</dbReference>
<proteinExistence type="predicted"/>
<keyword evidence="12" id="KW-0067">ATP-binding</keyword>
<accession>A0ABV8CE21</accession>
<evidence type="ECO:0000256" key="1">
    <source>
        <dbReference type="ARBA" id="ARBA00000085"/>
    </source>
</evidence>
<dbReference type="InterPro" id="IPR013656">
    <property type="entry name" value="PAS_4"/>
</dbReference>
<comment type="caution">
    <text evidence="12">The sequence shown here is derived from an EMBL/GenBank/DDBJ whole genome shotgun (WGS) entry which is preliminary data.</text>
</comment>
<evidence type="ECO:0000259" key="9">
    <source>
        <dbReference type="PROSITE" id="PS50110"/>
    </source>
</evidence>
<organism evidence="12 13">
    <name type="scientific">Legionella dresdenensis</name>
    <dbReference type="NCBI Taxonomy" id="450200"/>
    <lineage>
        <taxon>Bacteria</taxon>
        <taxon>Pseudomonadati</taxon>
        <taxon>Pseudomonadota</taxon>
        <taxon>Gammaproteobacteria</taxon>
        <taxon>Legionellales</taxon>
        <taxon>Legionellaceae</taxon>
        <taxon>Legionella</taxon>
    </lineage>
</organism>
<keyword evidence="13" id="KW-1185">Reference proteome</keyword>
<dbReference type="Gene3D" id="3.30.565.10">
    <property type="entry name" value="Histidine kinase-like ATPase, C-terminal domain"/>
    <property type="match status" value="1"/>
</dbReference>
<dbReference type="CDD" id="cd00130">
    <property type="entry name" value="PAS"/>
    <property type="match status" value="1"/>
</dbReference>
<dbReference type="InterPro" id="IPR036890">
    <property type="entry name" value="HATPase_C_sf"/>
</dbReference>
<dbReference type="PROSITE" id="PS50113">
    <property type="entry name" value="PAC"/>
    <property type="match status" value="1"/>
</dbReference>
<evidence type="ECO:0000256" key="3">
    <source>
        <dbReference type="ARBA" id="ARBA00022553"/>
    </source>
</evidence>
<dbReference type="SMART" id="SM00388">
    <property type="entry name" value="HisKA"/>
    <property type="match status" value="1"/>
</dbReference>
<gene>
    <name evidence="12" type="ORF">ACFORL_05675</name>
</gene>
<dbReference type="PROSITE" id="PS50109">
    <property type="entry name" value="HIS_KIN"/>
    <property type="match status" value="1"/>
</dbReference>
<evidence type="ECO:0000256" key="7">
    <source>
        <dbReference type="SAM" id="Coils"/>
    </source>
</evidence>
<evidence type="ECO:0000259" key="10">
    <source>
        <dbReference type="PROSITE" id="PS50113"/>
    </source>
</evidence>
<dbReference type="Gene3D" id="1.20.120.160">
    <property type="entry name" value="HPT domain"/>
    <property type="match status" value="1"/>
</dbReference>
<dbReference type="Pfam" id="PF00072">
    <property type="entry name" value="Response_reg"/>
    <property type="match status" value="1"/>
</dbReference>
<dbReference type="CDD" id="cd17546">
    <property type="entry name" value="REC_hyHK_CKI1_RcsC-like"/>
    <property type="match status" value="1"/>
</dbReference>
<dbReference type="PROSITE" id="PS50110">
    <property type="entry name" value="RESPONSE_REGULATORY"/>
    <property type="match status" value="1"/>
</dbReference>
<dbReference type="PRINTS" id="PR00344">
    <property type="entry name" value="BCTRLSENSOR"/>
</dbReference>
<dbReference type="InterPro" id="IPR035965">
    <property type="entry name" value="PAS-like_dom_sf"/>
</dbReference>